<dbReference type="PANTHER" id="PTHR23244">
    <property type="entry name" value="KELCH REPEAT DOMAIN"/>
    <property type="match status" value="1"/>
</dbReference>
<evidence type="ECO:0000256" key="3">
    <source>
        <dbReference type="SAM" id="SignalP"/>
    </source>
</evidence>
<accession>A0A8H7R3F0</accession>
<keyword evidence="2" id="KW-1133">Transmembrane helix</keyword>
<keyword evidence="2" id="KW-0812">Transmembrane</keyword>
<feature type="region of interest" description="Disordered" evidence="1">
    <location>
        <begin position="495"/>
        <end position="526"/>
    </location>
</feature>
<dbReference type="AlphaFoldDB" id="A0A8H7R3F0"/>
<sequence>MKPSLTATFLILAAANNALAQVVQARHDSSCAFLSKKIYCYGGLTDADGTISDVSIVMLDVFNNSGSTADEMMNRWVTVTTNTNGVDLNARDFPQIMQMPDDKTLLISGGWNNAYTKLTSQTITYNSETNSWKNYANYTEAPYGNRQICQASSVYVPNLGVGFYGGIETNFDNTWTYPGINVTAYEEDNLRYIGYTNLTFLNIEDTSNPWSTYPVQTNVPTLFYMYQTSVFDAKSNRIFFFGGGYSNPTTYYYEDSSFASSVTFDLTKGAWGTQAMSGNSPSPRSGHTTNLGESIFGPNQRDVLLYGGESLLNNDRAVAINNETVFIVFGKDTANVPTLSVLMLDVSNPSNITLMEKYVDPTAVVVPPVANSTTTPIPEKESKLSTGATAGIAVGASAAGILAIAAIVFCVLRKRKNEKKQQEINESEISKKENFEEPVMEVNWDEIDKKYVEVATSPIADYGHGNHFSYSPRLADDLTSFNDGSTVIQSVGSPAIQSVGSPVNNRNSITHQRPNALDDNDRTSNIGSYTMALQKPDGA</sequence>
<evidence type="ECO:0000256" key="1">
    <source>
        <dbReference type="SAM" id="MobiDB-lite"/>
    </source>
</evidence>
<keyword evidence="2" id="KW-0472">Membrane</keyword>
<feature type="signal peptide" evidence="3">
    <location>
        <begin position="1"/>
        <end position="20"/>
    </location>
</feature>
<feature type="chain" id="PRO_5034819238" description="Galactose oxidase" evidence="3">
    <location>
        <begin position="21"/>
        <end position="539"/>
    </location>
</feature>
<dbReference type="SUPFAM" id="SSF117281">
    <property type="entry name" value="Kelch motif"/>
    <property type="match status" value="1"/>
</dbReference>
<evidence type="ECO:0000256" key="2">
    <source>
        <dbReference type="SAM" id="Phobius"/>
    </source>
</evidence>
<evidence type="ECO:0008006" key="6">
    <source>
        <dbReference type="Google" id="ProtNLM"/>
    </source>
</evidence>
<protein>
    <recommendedName>
        <fullName evidence="6">Galactose oxidase</fullName>
    </recommendedName>
</protein>
<dbReference type="InterPro" id="IPR015915">
    <property type="entry name" value="Kelch-typ_b-propeller"/>
</dbReference>
<dbReference type="PANTHER" id="PTHR23244:SF471">
    <property type="entry name" value="GUANINE NUCLEOTIDE-BINDING PROTEIN SUBUNIT BETA 1-RELATED"/>
    <property type="match status" value="1"/>
</dbReference>
<organism evidence="4 5">
    <name type="scientific">Mucor saturninus</name>
    <dbReference type="NCBI Taxonomy" id="64648"/>
    <lineage>
        <taxon>Eukaryota</taxon>
        <taxon>Fungi</taxon>
        <taxon>Fungi incertae sedis</taxon>
        <taxon>Mucoromycota</taxon>
        <taxon>Mucoromycotina</taxon>
        <taxon>Mucoromycetes</taxon>
        <taxon>Mucorales</taxon>
        <taxon>Mucorineae</taxon>
        <taxon>Mucoraceae</taxon>
        <taxon>Mucor</taxon>
    </lineage>
</organism>
<feature type="transmembrane region" description="Helical" evidence="2">
    <location>
        <begin position="390"/>
        <end position="412"/>
    </location>
</feature>
<keyword evidence="3" id="KW-0732">Signal</keyword>
<dbReference type="EMBL" id="JAEPRD010000060">
    <property type="protein sequence ID" value="KAG2202471.1"/>
    <property type="molecule type" value="Genomic_DNA"/>
</dbReference>
<dbReference type="Proteomes" id="UP000603453">
    <property type="component" value="Unassembled WGS sequence"/>
</dbReference>
<keyword evidence="5" id="KW-1185">Reference proteome</keyword>
<gene>
    <name evidence="4" type="ORF">INT47_013087</name>
</gene>
<proteinExistence type="predicted"/>
<evidence type="ECO:0000313" key="4">
    <source>
        <dbReference type="EMBL" id="KAG2202471.1"/>
    </source>
</evidence>
<dbReference type="Gene3D" id="2.120.10.80">
    <property type="entry name" value="Kelch-type beta propeller"/>
    <property type="match status" value="2"/>
</dbReference>
<name>A0A8H7R3F0_9FUNG</name>
<comment type="caution">
    <text evidence="4">The sequence shown here is derived from an EMBL/GenBank/DDBJ whole genome shotgun (WGS) entry which is preliminary data.</text>
</comment>
<reference evidence="4" key="1">
    <citation type="submission" date="2020-12" db="EMBL/GenBank/DDBJ databases">
        <title>Metabolic potential, ecology and presence of endohyphal bacteria is reflected in genomic diversity of Mucoromycotina.</title>
        <authorList>
            <person name="Muszewska A."/>
            <person name="Okrasinska A."/>
            <person name="Steczkiewicz K."/>
            <person name="Drgas O."/>
            <person name="Orlowska M."/>
            <person name="Perlinska-Lenart U."/>
            <person name="Aleksandrzak-Piekarczyk T."/>
            <person name="Szatraj K."/>
            <person name="Zielenkiewicz U."/>
            <person name="Pilsyk S."/>
            <person name="Malc E."/>
            <person name="Mieczkowski P."/>
            <person name="Kruszewska J.S."/>
            <person name="Biernat P."/>
            <person name="Pawlowska J."/>
        </authorList>
    </citation>
    <scope>NUCLEOTIDE SEQUENCE</scope>
    <source>
        <strain evidence="4">WA0000017839</strain>
    </source>
</reference>
<feature type="compositionally biased region" description="Polar residues" evidence="1">
    <location>
        <begin position="495"/>
        <end position="513"/>
    </location>
</feature>
<dbReference type="OrthoDB" id="2275515at2759"/>
<evidence type="ECO:0000313" key="5">
    <source>
        <dbReference type="Proteomes" id="UP000603453"/>
    </source>
</evidence>